<evidence type="ECO:0000256" key="1">
    <source>
        <dbReference type="ARBA" id="ARBA00010066"/>
    </source>
</evidence>
<dbReference type="PANTHER" id="PTHR12713:SF11">
    <property type="entry name" value="V-TYPE PROTON ATPASE SUBUNIT G"/>
    <property type="match status" value="1"/>
</dbReference>
<keyword evidence="4" id="KW-0406">Ion transport</keyword>
<evidence type="ECO:0000313" key="6">
    <source>
        <dbReference type="EMBL" id="RNA17900.1"/>
    </source>
</evidence>
<evidence type="ECO:0000256" key="2">
    <source>
        <dbReference type="ARBA" id="ARBA00022448"/>
    </source>
</evidence>
<organism evidence="6 7">
    <name type="scientific">Brachionus plicatilis</name>
    <name type="common">Marine rotifer</name>
    <name type="synonym">Brachionus muelleri</name>
    <dbReference type="NCBI Taxonomy" id="10195"/>
    <lineage>
        <taxon>Eukaryota</taxon>
        <taxon>Metazoa</taxon>
        <taxon>Spiralia</taxon>
        <taxon>Gnathifera</taxon>
        <taxon>Rotifera</taxon>
        <taxon>Eurotatoria</taxon>
        <taxon>Monogononta</taxon>
        <taxon>Pseudotrocha</taxon>
        <taxon>Ploima</taxon>
        <taxon>Brachionidae</taxon>
        <taxon>Brachionus</taxon>
    </lineage>
</organism>
<dbReference type="OrthoDB" id="250802at2759"/>
<gene>
    <name evidence="6" type="ORF">BpHYR1_013945</name>
</gene>
<proteinExistence type="inferred from homology"/>
<dbReference type="AlphaFoldDB" id="A0A3M7R2S3"/>
<keyword evidence="3" id="KW-0375">Hydrogen ion transport</keyword>
<comment type="caution">
    <text evidence="6">The sequence shown here is derived from an EMBL/GenBank/DDBJ whole genome shotgun (WGS) entry which is preliminary data.</text>
</comment>
<dbReference type="EMBL" id="REGN01004349">
    <property type="protein sequence ID" value="RNA17900.1"/>
    <property type="molecule type" value="Genomic_DNA"/>
</dbReference>
<dbReference type="Proteomes" id="UP000276133">
    <property type="component" value="Unassembled WGS sequence"/>
</dbReference>
<evidence type="ECO:0000256" key="3">
    <source>
        <dbReference type="ARBA" id="ARBA00022781"/>
    </source>
</evidence>
<protein>
    <submittedName>
        <fullName evidence="6">V-type proton ATPase subunit G</fullName>
    </submittedName>
</protein>
<comment type="similarity">
    <text evidence="1">Belongs to the V-ATPase G subunit family.</text>
</comment>
<accession>A0A3M7R2S3</accession>
<feature type="coiled-coil region" evidence="5">
    <location>
        <begin position="38"/>
        <end position="65"/>
    </location>
</feature>
<evidence type="ECO:0000256" key="5">
    <source>
        <dbReference type="SAM" id="Coils"/>
    </source>
</evidence>
<dbReference type="InterPro" id="IPR005124">
    <property type="entry name" value="V-ATPase_G"/>
</dbReference>
<dbReference type="PANTHER" id="PTHR12713">
    <property type="entry name" value="VACUOLAR ATP SYNTHASE SUBUNIT G"/>
    <property type="match status" value="1"/>
</dbReference>
<sequence length="172" mass="20079">MTKTENNTACSDGSCIVMLTDAEKRARTVVDAAKKRKIVLMKKAKEESTNEIENFRKQNEQTISKLLKEYSSGQEQNVCHIEENLKSKKALLSEEFKLHQNSTLDFILELVMHVEPKVHGNLLILRDIFSLNVLRKKYEKLHMTILLKRTYLRTDENFSLFAFYFLIHSINN</sequence>
<name>A0A3M7R2S3_BRAPC</name>
<evidence type="ECO:0000313" key="7">
    <source>
        <dbReference type="Proteomes" id="UP000276133"/>
    </source>
</evidence>
<dbReference type="STRING" id="10195.A0A3M7R2S3"/>
<dbReference type="GO" id="GO:0046961">
    <property type="term" value="F:proton-transporting ATPase activity, rotational mechanism"/>
    <property type="evidence" value="ECO:0007669"/>
    <property type="project" value="InterPro"/>
</dbReference>
<dbReference type="Pfam" id="PF03179">
    <property type="entry name" value="V-ATPase_G"/>
    <property type="match status" value="1"/>
</dbReference>
<dbReference type="GO" id="GO:0000221">
    <property type="term" value="C:vacuolar proton-transporting V-type ATPase, V1 domain"/>
    <property type="evidence" value="ECO:0007669"/>
    <property type="project" value="TreeGrafter"/>
</dbReference>
<evidence type="ECO:0000256" key="4">
    <source>
        <dbReference type="ARBA" id="ARBA00023065"/>
    </source>
</evidence>
<dbReference type="Gene3D" id="1.20.5.2950">
    <property type="match status" value="1"/>
</dbReference>
<keyword evidence="5" id="KW-0175">Coiled coil</keyword>
<reference evidence="6 7" key="1">
    <citation type="journal article" date="2018" name="Sci. Rep.">
        <title>Genomic signatures of local adaptation to the degree of environmental predictability in rotifers.</title>
        <authorList>
            <person name="Franch-Gras L."/>
            <person name="Hahn C."/>
            <person name="Garcia-Roger E.M."/>
            <person name="Carmona M.J."/>
            <person name="Serra M."/>
            <person name="Gomez A."/>
        </authorList>
    </citation>
    <scope>NUCLEOTIDE SEQUENCE [LARGE SCALE GENOMIC DNA]</scope>
    <source>
        <strain evidence="6">HYR1</strain>
    </source>
</reference>
<keyword evidence="2" id="KW-0813">Transport</keyword>
<dbReference type="GO" id="GO:0016887">
    <property type="term" value="F:ATP hydrolysis activity"/>
    <property type="evidence" value="ECO:0007669"/>
    <property type="project" value="TreeGrafter"/>
</dbReference>
<keyword evidence="7" id="KW-1185">Reference proteome</keyword>